<organism evidence="12">
    <name type="scientific">Chromera velia CCMP2878</name>
    <dbReference type="NCBI Taxonomy" id="1169474"/>
    <lineage>
        <taxon>Eukaryota</taxon>
        <taxon>Sar</taxon>
        <taxon>Alveolata</taxon>
        <taxon>Colpodellida</taxon>
        <taxon>Chromeraceae</taxon>
        <taxon>Chromera</taxon>
    </lineage>
</organism>
<evidence type="ECO:0000256" key="6">
    <source>
        <dbReference type="ARBA" id="ARBA00022741"/>
    </source>
</evidence>
<dbReference type="GO" id="GO:0005524">
    <property type="term" value="F:ATP binding"/>
    <property type="evidence" value="ECO:0007669"/>
    <property type="project" value="UniProtKB-KW"/>
</dbReference>
<evidence type="ECO:0000256" key="11">
    <source>
        <dbReference type="SAM" id="SignalP"/>
    </source>
</evidence>
<proteinExistence type="inferred from homology"/>
<protein>
    <recommendedName>
        <fullName evidence="9">Selenoprotein O</fullName>
    </recommendedName>
</protein>
<dbReference type="PANTHER" id="PTHR32057:SF14">
    <property type="entry name" value="PROTEIN ADENYLYLTRANSFERASE SELO, MITOCHONDRIAL"/>
    <property type="match status" value="1"/>
</dbReference>
<dbReference type="EMBL" id="CDMZ01000752">
    <property type="protein sequence ID" value="CEM20816.1"/>
    <property type="molecule type" value="Genomic_DNA"/>
</dbReference>
<feature type="signal peptide" evidence="11">
    <location>
        <begin position="1"/>
        <end position="23"/>
    </location>
</feature>
<gene>
    <name evidence="12" type="ORF">Cvel_19473</name>
</gene>
<dbReference type="GO" id="GO:0070733">
    <property type="term" value="F:AMPylase activity"/>
    <property type="evidence" value="ECO:0007669"/>
    <property type="project" value="TreeGrafter"/>
</dbReference>
<comment type="similarity">
    <text evidence="2">Belongs to the SELO family.</text>
</comment>
<keyword evidence="3" id="KW-0808">Transferase</keyword>
<dbReference type="VEuPathDB" id="CryptoDB:Cvel_19473"/>
<feature type="compositionally biased region" description="Gly residues" evidence="10">
    <location>
        <begin position="267"/>
        <end position="279"/>
    </location>
</feature>
<name>A0A0G4FZ78_9ALVE</name>
<dbReference type="GO" id="GO:0005739">
    <property type="term" value="C:mitochondrion"/>
    <property type="evidence" value="ECO:0007669"/>
    <property type="project" value="TreeGrafter"/>
</dbReference>
<keyword evidence="7" id="KW-0067">ATP-binding</keyword>
<evidence type="ECO:0000256" key="5">
    <source>
        <dbReference type="ARBA" id="ARBA00022723"/>
    </source>
</evidence>
<dbReference type="InterPro" id="IPR003846">
    <property type="entry name" value="SelO"/>
</dbReference>
<keyword evidence="8" id="KW-0460">Magnesium</keyword>
<accession>A0A0G4FZ78</accession>
<keyword evidence="5" id="KW-0479">Metal-binding</keyword>
<feature type="region of interest" description="Disordered" evidence="10">
    <location>
        <begin position="249"/>
        <end position="279"/>
    </location>
</feature>
<evidence type="ECO:0000256" key="2">
    <source>
        <dbReference type="ARBA" id="ARBA00009747"/>
    </source>
</evidence>
<evidence type="ECO:0000256" key="3">
    <source>
        <dbReference type="ARBA" id="ARBA00022679"/>
    </source>
</evidence>
<evidence type="ECO:0000256" key="8">
    <source>
        <dbReference type="ARBA" id="ARBA00022842"/>
    </source>
</evidence>
<evidence type="ECO:0000256" key="10">
    <source>
        <dbReference type="SAM" id="MobiDB-lite"/>
    </source>
</evidence>
<keyword evidence="4" id="KW-0548">Nucleotidyltransferase</keyword>
<dbReference type="PANTHER" id="PTHR32057">
    <property type="entry name" value="PROTEIN ADENYLYLTRANSFERASE SELO, MITOCHONDRIAL"/>
    <property type="match status" value="1"/>
</dbReference>
<dbReference type="AlphaFoldDB" id="A0A0G4FZ78"/>
<evidence type="ECO:0000256" key="1">
    <source>
        <dbReference type="ARBA" id="ARBA00001946"/>
    </source>
</evidence>
<sequence>MTFSFLFLVGIIVKLLSSHRAWAFSLLKGSASATALAMEVQKKKIESVAGLDKAVDNSFVKQLHEDPETEAKWPNSNARPVFGSHYVRVAPQPLTNPFLVTHSPLFVGSELRLGSDSVASKPFWELFSGDLSHLPSSHAWATPYALSIFSQPIMAPDPRTAGNGYGDGRALSFCELLVPVSKDSLERSVGGLCPSIFKKKETGETGGKKRLAGLGGTSVGFEGTPQFAGLPSEVLSVLSEEGCAAFAQGARPPAGGASAETADGAEQGEGGAVTLGEGGQAETPLFRRWELQWKGAGPTPFCRGADGRAVLRSSIREFLASEFLAACGVPTTRAVCTIGTSKERAIRPWYESDSGEERMGQEPCAITTRAAPSFLRIGHFELWARRVAGALPKSDPEDAKQKLTMLVKHAILREYPNIAARHGISEGYSVQGKDEQAAANGMSVGPLSDDAIVEFLEAVACRMGDMIGGWMNTGYVQSNFNSDNCLVGGRTMDFGPFGFVDQYSPSWIMWVGGGDKFSFMQQPLAAVANYVTLVRCLVPLLSSQTVEEKVQPLPQRLINDFGETVQGVWRRKMGFVPRGAGDGVADGVWDRKGEGLAEDLLEALHNAKGDWTIFWRRLADLAEALDSSPLSTADLSSGTEDPAVRSALLTPLQDAWYEPLRPIVQRKLVDVLCRWAVCLREAAGDAAGMGRAAAGRMRLVSPRYVPREHLMRAAYEEAQQGKFEKLQRLQKVLLRPFADGSAAEQSEFDRKTPEDLREKAGINFMSCSS</sequence>
<keyword evidence="6" id="KW-0547">Nucleotide-binding</keyword>
<evidence type="ECO:0000256" key="9">
    <source>
        <dbReference type="ARBA" id="ARBA00031547"/>
    </source>
</evidence>
<evidence type="ECO:0000313" key="12">
    <source>
        <dbReference type="EMBL" id="CEM20816.1"/>
    </source>
</evidence>
<evidence type="ECO:0000256" key="4">
    <source>
        <dbReference type="ARBA" id="ARBA00022695"/>
    </source>
</evidence>
<dbReference type="GO" id="GO:0046872">
    <property type="term" value="F:metal ion binding"/>
    <property type="evidence" value="ECO:0007669"/>
    <property type="project" value="UniProtKB-KW"/>
</dbReference>
<keyword evidence="11" id="KW-0732">Signal</keyword>
<feature type="chain" id="PRO_5005189287" description="Selenoprotein O" evidence="11">
    <location>
        <begin position="24"/>
        <end position="769"/>
    </location>
</feature>
<evidence type="ECO:0000256" key="7">
    <source>
        <dbReference type="ARBA" id="ARBA00022840"/>
    </source>
</evidence>
<dbReference type="Pfam" id="PF02696">
    <property type="entry name" value="SelO"/>
    <property type="match status" value="1"/>
</dbReference>
<reference evidence="12" key="1">
    <citation type="submission" date="2014-11" db="EMBL/GenBank/DDBJ databases">
        <authorList>
            <person name="Otto D Thomas"/>
            <person name="Naeem Raeece"/>
        </authorList>
    </citation>
    <scope>NUCLEOTIDE SEQUENCE</scope>
</reference>
<comment type="cofactor">
    <cofactor evidence="1">
        <name>Mg(2+)</name>
        <dbReference type="ChEBI" id="CHEBI:18420"/>
    </cofactor>
</comment>